<protein>
    <submittedName>
        <fullName evidence="1">Uncharacterized protein</fullName>
    </submittedName>
</protein>
<evidence type="ECO:0000313" key="1">
    <source>
        <dbReference type="EMBL" id="OTP77375.1"/>
    </source>
</evidence>
<accession>A0A242N137</accession>
<comment type="caution">
    <text evidence="1">The sequence shown here is derived from an EMBL/GenBank/DDBJ whole genome shotgun (WGS) entry which is preliminary data.</text>
</comment>
<proteinExistence type="predicted"/>
<dbReference type="Proteomes" id="UP000194546">
    <property type="component" value="Unassembled WGS sequence"/>
</dbReference>
<evidence type="ECO:0000313" key="2">
    <source>
        <dbReference type="Proteomes" id="UP000194546"/>
    </source>
</evidence>
<reference evidence="1 2" key="1">
    <citation type="submission" date="2017-03" db="EMBL/GenBank/DDBJ databases">
        <title>Genome analysis of strain PAMC 26510.</title>
        <authorList>
            <person name="Oh H.-M."/>
            <person name="Yang J.-A."/>
        </authorList>
    </citation>
    <scope>NUCLEOTIDE SEQUENCE [LARGE SCALE GENOMIC DNA]</scope>
    <source>
        <strain evidence="1 2">PAMC 26510</strain>
    </source>
</reference>
<sequence length="51" mass="6142">MNWSRFFIVIDKPLKRSNLENHKAWHFVHQRMNATSEGCPQILWIAVWTTC</sequence>
<gene>
    <name evidence="1" type="ORF">PAMC26510_09280</name>
</gene>
<organism evidence="1 2">
    <name type="scientific">Caballeronia sordidicola</name>
    <name type="common">Burkholderia sordidicola</name>
    <dbReference type="NCBI Taxonomy" id="196367"/>
    <lineage>
        <taxon>Bacteria</taxon>
        <taxon>Pseudomonadati</taxon>
        <taxon>Pseudomonadota</taxon>
        <taxon>Betaproteobacteria</taxon>
        <taxon>Burkholderiales</taxon>
        <taxon>Burkholderiaceae</taxon>
        <taxon>Caballeronia</taxon>
    </lineage>
</organism>
<name>A0A242N137_CABSO</name>
<dbReference type="AlphaFoldDB" id="A0A242N137"/>
<dbReference type="EMBL" id="NBTY01000053">
    <property type="protein sequence ID" value="OTP77375.1"/>
    <property type="molecule type" value="Genomic_DNA"/>
</dbReference>